<dbReference type="KEGG" id="grs:C7S20_16870"/>
<evidence type="ECO:0000313" key="2">
    <source>
        <dbReference type="Proteomes" id="UP000241507"/>
    </source>
</evidence>
<dbReference type="EMBL" id="CP028136">
    <property type="protein sequence ID" value="AVR46797.1"/>
    <property type="molecule type" value="Genomic_DNA"/>
</dbReference>
<organism evidence="1 2">
    <name type="scientific">Christiangramia fulva</name>
    <dbReference type="NCBI Taxonomy" id="2126553"/>
    <lineage>
        <taxon>Bacteria</taxon>
        <taxon>Pseudomonadati</taxon>
        <taxon>Bacteroidota</taxon>
        <taxon>Flavobacteriia</taxon>
        <taxon>Flavobacteriales</taxon>
        <taxon>Flavobacteriaceae</taxon>
        <taxon>Christiangramia</taxon>
    </lineage>
</organism>
<sequence length="68" mass="7734">MEIGELEIWDLEKWGLGNVGIGKRGDWETRGLGDLGTASQHHSITTSQLHFFIINYHVILNLFQDLLV</sequence>
<reference evidence="2" key="1">
    <citation type="submission" date="2018-03" db="EMBL/GenBank/DDBJ databases">
        <title>Gramella fulva sp. nov., isolated from a dry surface of tidal flat.</title>
        <authorList>
            <person name="Hwang S.H."/>
            <person name="Hwang W.M."/>
            <person name="Kang K."/>
            <person name="Ahn T.-Y."/>
        </authorList>
    </citation>
    <scope>NUCLEOTIDE SEQUENCE [LARGE SCALE GENOMIC DNA]</scope>
    <source>
        <strain evidence="2">SH35</strain>
    </source>
</reference>
<accession>A0A2R3Z946</accession>
<gene>
    <name evidence="1" type="ORF">C7S20_16870</name>
</gene>
<proteinExistence type="predicted"/>
<protein>
    <submittedName>
        <fullName evidence="1">Uncharacterized protein</fullName>
    </submittedName>
</protein>
<keyword evidence="2" id="KW-1185">Reference proteome</keyword>
<dbReference type="Proteomes" id="UP000241507">
    <property type="component" value="Chromosome"/>
</dbReference>
<name>A0A2R3Z946_9FLAO</name>
<evidence type="ECO:0000313" key="1">
    <source>
        <dbReference type="EMBL" id="AVR46797.1"/>
    </source>
</evidence>
<dbReference type="AlphaFoldDB" id="A0A2R3Z946"/>